<evidence type="ECO:0000256" key="1">
    <source>
        <dbReference type="ARBA" id="ARBA00004651"/>
    </source>
</evidence>
<keyword evidence="6 7" id="KW-0472">Membrane</keyword>
<feature type="transmembrane region" description="Helical" evidence="7">
    <location>
        <begin position="109"/>
        <end position="130"/>
    </location>
</feature>
<evidence type="ECO:0000256" key="2">
    <source>
        <dbReference type="ARBA" id="ARBA00022448"/>
    </source>
</evidence>
<dbReference type="GO" id="GO:0022857">
    <property type="term" value="F:transmembrane transporter activity"/>
    <property type="evidence" value="ECO:0007669"/>
    <property type="project" value="InterPro"/>
</dbReference>
<dbReference type="InterPro" id="IPR036259">
    <property type="entry name" value="MFS_trans_sf"/>
</dbReference>
<evidence type="ECO:0000256" key="3">
    <source>
        <dbReference type="ARBA" id="ARBA00022475"/>
    </source>
</evidence>
<feature type="transmembrane region" description="Helical" evidence="7">
    <location>
        <begin position="142"/>
        <end position="168"/>
    </location>
</feature>
<feature type="transmembrane region" description="Helical" evidence="7">
    <location>
        <begin position="205"/>
        <end position="222"/>
    </location>
</feature>
<dbReference type="InterPro" id="IPR020846">
    <property type="entry name" value="MFS_dom"/>
</dbReference>
<feature type="transmembrane region" description="Helical" evidence="7">
    <location>
        <begin position="397"/>
        <end position="421"/>
    </location>
</feature>
<evidence type="ECO:0000259" key="8">
    <source>
        <dbReference type="PROSITE" id="PS50850"/>
    </source>
</evidence>
<feature type="transmembrane region" description="Helical" evidence="7">
    <location>
        <begin position="228"/>
        <end position="251"/>
    </location>
</feature>
<dbReference type="PROSITE" id="PS50850">
    <property type="entry name" value="MFS"/>
    <property type="match status" value="1"/>
</dbReference>
<evidence type="ECO:0000256" key="4">
    <source>
        <dbReference type="ARBA" id="ARBA00022692"/>
    </source>
</evidence>
<keyword evidence="10" id="KW-1185">Reference proteome</keyword>
<feature type="domain" description="Major facilitator superfamily (MFS) profile" evidence="8">
    <location>
        <begin position="18"/>
        <end position="464"/>
    </location>
</feature>
<feature type="transmembrane region" description="Helical" evidence="7">
    <location>
        <begin position="441"/>
        <end position="461"/>
    </location>
</feature>
<evidence type="ECO:0000313" key="10">
    <source>
        <dbReference type="Proteomes" id="UP000239724"/>
    </source>
</evidence>
<dbReference type="CDD" id="cd17503">
    <property type="entry name" value="MFS_LmrB_MDR_like"/>
    <property type="match status" value="1"/>
</dbReference>
<evidence type="ECO:0000313" key="9">
    <source>
        <dbReference type="EMBL" id="PPQ38848.1"/>
    </source>
</evidence>
<name>A0A2S6NNM1_RHOGL</name>
<dbReference type="EMBL" id="NHRY01000037">
    <property type="protein sequence ID" value="PPQ38848.1"/>
    <property type="molecule type" value="Genomic_DNA"/>
</dbReference>
<keyword evidence="5 7" id="KW-1133">Transmembrane helix</keyword>
<dbReference type="InterPro" id="IPR011701">
    <property type="entry name" value="MFS"/>
</dbReference>
<feature type="transmembrane region" description="Helical" evidence="7">
    <location>
        <begin position="304"/>
        <end position="325"/>
    </location>
</feature>
<comment type="caution">
    <text evidence="9">The sequence shown here is derived from an EMBL/GenBank/DDBJ whole genome shotgun (WGS) entry which is preliminary data.</text>
</comment>
<keyword evidence="2" id="KW-0813">Transport</keyword>
<dbReference type="AlphaFoldDB" id="A0A2S6NNM1"/>
<comment type="subcellular location">
    <subcellularLocation>
        <location evidence="1">Cell membrane</location>
        <topology evidence="1">Multi-pass membrane protein</topology>
    </subcellularLocation>
</comment>
<organism evidence="9 10">
    <name type="scientific">Rhodopila globiformis</name>
    <name type="common">Rhodopseudomonas globiformis</name>
    <dbReference type="NCBI Taxonomy" id="1071"/>
    <lineage>
        <taxon>Bacteria</taxon>
        <taxon>Pseudomonadati</taxon>
        <taxon>Pseudomonadota</taxon>
        <taxon>Alphaproteobacteria</taxon>
        <taxon>Acetobacterales</taxon>
        <taxon>Acetobacteraceae</taxon>
        <taxon>Rhodopila</taxon>
    </lineage>
</organism>
<dbReference type="PANTHER" id="PTHR42718:SF46">
    <property type="entry name" value="BLR6921 PROTEIN"/>
    <property type="match status" value="1"/>
</dbReference>
<evidence type="ECO:0000256" key="5">
    <source>
        <dbReference type="ARBA" id="ARBA00022989"/>
    </source>
</evidence>
<dbReference type="Gene3D" id="1.20.1250.20">
    <property type="entry name" value="MFS general substrate transporter like domains"/>
    <property type="match status" value="1"/>
</dbReference>
<dbReference type="PANTHER" id="PTHR42718">
    <property type="entry name" value="MAJOR FACILITATOR SUPERFAMILY MULTIDRUG TRANSPORTER MFSC"/>
    <property type="match status" value="1"/>
</dbReference>
<feature type="transmembrane region" description="Helical" evidence="7">
    <location>
        <begin position="362"/>
        <end position="385"/>
    </location>
</feature>
<feature type="transmembrane region" description="Helical" evidence="7">
    <location>
        <begin position="337"/>
        <end position="356"/>
    </location>
</feature>
<keyword evidence="4 7" id="KW-0812">Transmembrane</keyword>
<reference evidence="9 10" key="1">
    <citation type="journal article" date="2018" name="Arch. Microbiol.">
        <title>New insights into the metabolic potential of the phototrophic purple bacterium Rhodopila globiformis DSM 161(T) from its draft genome sequence and evidence for a vanadium-dependent nitrogenase.</title>
        <authorList>
            <person name="Imhoff J.F."/>
            <person name="Rahn T."/>
            <person name="Kunzel S."/>
            <person name="Neulinger S.C."/>
        </authorList>
    </citation>
    <scope>NUCLEOTIDE SEQUENCE [LARGE SCALE GENOMIC DNA]</scope>
    <source>
        <strain evidence="9 10">DSM 161</strain>
    </source>
</reference>
<feature type="transmembrane region" description="Helical" evidence="7">
    <location>
        <begin position="56"/>
        <end position="76"/>
    </location>
</feature>
<dbReference type="SUPFAM" id="SSF103473">
    <property type="entry name" value="MFS general substrate transporter"/>
    <property type="match status" value="1"/>
</dbReference>
<accession>A0A2S6NNM1</accession>
<gene>
    <name evidence="9" type="ORF">CCS01_01865</name>
</gene>
<sequence length="482" mass="50620">MPDPTTHPTRVSTQTRLTAVIVACALFMQNLDSTVIATALPTMARAFGYDPVRMNVALTSYLLSLTVFIPASGWVADRFGTRNVFRAAIVVFTIGSILCGLSDGLVELVAARVLQGLGGAMMVPVGRLLLLRTAAKSELVAAMAWLTMPALLGPVVGPPLGGFIVTYFSWRWTFFINIPIGIIGLAAVTLFITDFREPPKGAFDLRGLALVGIGLACATFGLETVGRGVTSAALTEAMIAGGLAAAFLYYLHARRHPAPLLDFTLMRLPTFSLSFTAMMLFRTGIGAIPFLLPMMLQVGFGDSAARSGLITFASSAGALVMKPAAQHALRLFGFRNTLLWNGVLSGIMLAACAAFRPTWPAAAIYAVLLVGGFLRSLQFTAYNTLAYGDVKRAQMSAATSLYTAGQQFAGTIGVSIGALSLELARLASGHGTPQTADFSTAFVVVSLMALAAAPIALFMPATAGDELTGRRQGVAPVPKAGE</sequence>
<dbReference type="OrthoDB" id="9771737at2"/>
<keyword evidence="3" id="KW-1003">Cell membrane</keyword>
<feature type="transmembrane region" description="Helical" evidence="7">
    <location>
        <begin position="271"/>
        <end position="292"/>
    </location>
</feature>
<evidence type="ECO:0000256" key="7">
    <source>
        <dbReference type="SAM" id="Phobius"/>
    </source>
</evidence>
<feature type="transmembrane region" description="Helical" evidence="7">
    <location>
        <begin position="83"/>
        <end position="103"/>
    </location>
</feature>
<evidence type="ECO:0000256" key="6">
    <source>
        <dbReference type="ARBA" id="ARBA00023136"/>
    </source>
</evidence>
<proteinExistence type="predicted"/>
<dbReference type="GO" id="GO:0005886">
    <property type="term" value="C:plasma membrane"/>
    <property type="evidence" value="ECO:0007669"/>
    <property type="project" value="UniProtKB-SubCell"/>
</dbReference>
<dbReference type="Pfam" id="PF07690">
    <property type="entry name" value="MFS_1"/>
    <property type="match status" value="1"/>
</dbReference>
<protein>
    <submittedName>
        <fullName evidence="9">MFS transporter</fullName>
    </submittedName>
</protein>
<feature type="transmembrane region" description="Helical" evidence="7">
    <location>
        <begin position="174"/>
        <end position="193"/>
    </location>
</feature>
<dbReference type="Gene3D" id="1.20.1720.10">
    <property type="entry name" value="Multidrug resistance protein D"/>
    <property type="match status" value="1"/>
</dbReference>
<dbReference type="RefSeq" id="WP_104517156.1">
    <property type="nucleotide sequence ID" value="NZ_NHRY01000037.1"/>
</dbReference>
<dbReference type="Proteomes" id="UP000239724">
    <property type="component" value="Unassembled WGS sequence"/>
</dbReference>